<dbReference type="RefSeq" id="WP_014259195.1">
    <property type="nucleotide sequence ID" value="NC_016629.1"/>
</dbReference>
<gene>
    <name evidence="2" type="ORF">Desaf_1037</name>
</gene>
<organism evidence="2 3">
    <name type="scientific">Desulfocurvibacter africanus subsp. africanus str. Walvis Bay</name>
    <dbReference type="NCBI Taxonomy" id="690850"/>
    <lineage>
        <taxon>Bacteria</taxon>
        <taxon>Pseudomonadati</taxon>
        <taxon>Thermodesulfobacteriota</taxon>
        <taxon>Desulfovibrionia</taxon>
        <taxon>Desulfovibrionales</taxon>
        <taxon>Desulfovibrionaceae</taxon>
        <taxon>Desulfocurvibacter</taxon>
    </lineage>
</organism>
<feature type="domain" description="DUF6538" evidence="1">
    <location>
        <begin position="11"/>
        <end position="69"/>
    </location>
</feature>
<dbReference type="AlphaFoldDB" id="F3YWJ4"/>
<proteinExistence type="predicted"/>
<dbReference type="EMBL" id="CP003221">
    <property type="protein sequence ID" value="EGJ49380.1"/>
    <property type="molecule type" value="Genomic_DNA"/>
</dbReference>
<evidence type="ECO:0000313" key="2">
    <source>
        <dbReference type="EMBL" id="EGJ49380.1"/>
    </source>
</evidence>
<dbReference type="HOGENOM" id="CLU_2751145_0_0_7"/>
<dbReference type="InterPro" id="IPR046668">
    <property type="entry name" value="DUF6538"/>
</dbReference>
<protein>
    <recommendedName>
        <fullName evidence="1">DUF6538 domain-containing protein</fullName>
    </recommendedName>
</protein>
<name>F3YWJ4_DESAF</name>
<accession>F3YWJ4</accession>
<sequence>MTIAISKPPSHLFLKRDIYNFRLKVPPDLLRLDGRSELRYQLRTGFASEARRLAMQLAAGIKSIFADLRS</sequence>
<evidence type="ECO:0000259" key="1">
    <source>
        <dbReference type="Pfam" id="PF20172"/>
    </source>
</evidence>
<keyword evidence="3" id="KW-1185">Reference proteome</keyword>
<dbReference type="Pfam" id="PF20172">
    <property type="entry name" value="DUF6538"/>
    <property type="match status" value="1"/>
</dbReference>
<dbReference type="Proteomes" id="UP000007844">
    <property type="component" value="Chromosome"/>
</dbReference>
<evidence type="ECO:0000313" key="3">
    <source>
        <dbReference type="Proteomes" id="UP000007844"/>
    </source>
</evidence>
<dbReference type="KEGG" id="daf:Desaf_1037"/>
<reference evidence="2 3" key="1">
    <citation type="journal article" date="2011" name="J. Bacteriol.">
        <title>Genome sequence of the mercury-methylating and pleomorphic Desulfovibrio africanus Strain Walvis Bay.</title>
        <authorList>
            <person name="Brown S.D."/>
            <person name="Wall J.D."/>
            <person name="Kucken A.M."/>
            <person name="Gilmour C.C."/>
            <person name="Podar M."/>
            <person name="Brandt C.C."/>
            <person name="Teshima H."/>
            <person name="Detter J.C."/>
            <person name="Han C.S."/>
            <person name="Land M.L."/>
            <person name="Lucas S."/>
            <person name="Han J."/>
            <person name="Pennacchio L."/>
            <person name="Nolan M."/>
            <person name="Pitluck S."/>
            <person name="Woyke T."/>
            <person name="Goodwin L."/>
            <person name="Palumbo A.V."/>
            <person name="Elias D.A."/>
        </authorList>
    </citation>
    <scope>NUCLEOTIDE SEQUENCE [LARGE SCALE GENOMIC DNA]</scope>
    <source>
        <strain evidence="2 3">Walvis Bay</strain>
    </source>
</reference>